<dbReference type="AlphaFoldDB" id="A0A919W3Q3"/>
<reference evidence="1 2" key="1">
    <citation type="submission" date="2021-03" db="EMBL/GenBank/DDBJ databases">
        <title>Whole genome shotgun sequence of Actinoplanes toevensis NBRC 105298.</title>
        <authorList>
            <person name="Komaki H."/>
            <person name="Tamura T."/>
        </authorList>
    </citation>
    <scope>NUCLEOTIDE SEQUENCE [LARGE SCALE GENOMIC DNA]</scope>
    <source>
        <strain evidence="1 2">NBRC 105298</strain>
    </source>
</reference>
<proteinExistence type="predicted"/>
<dbReference type="PANTHER" id="PTHR38436:SF1">
    <property type="entry name" value="ESTER CYCLASE"/>
    <property type="match status" value="1"/>
</dbReference>
<dbReference type="EMBL" id="BOQN01000062">
    <property type="protein sequence ID" value="GIM93034.1"/>
    <property type="molecule type" value="Genomic_DNA"/>
</dbReference>
<protein>
    <recommendedName>
        <fullName evidence="3">Ester cyclase</fullName>
    </recommendedName>
</protein>
<dbReference type="PANTHER" id="PTHR38436">
    <property type="entry name" value="POLYKETIDE CYCLASE SNOAL-LIKE DOMAIN"/>
    <property type="match status" value="1"/>
</dbReference>
<gene>
    <name evidence="1" type="ORF">Ato02nite_048270</name>
</gene>
<accession>A0A919W3Q3</accession>
<evidence type="ECO:0000313" key="2">
    <source>
        <dbReference type="Proteomes" id="UP000677082"/>
    </source>
</evidence>
<dbReference type="InterPro" id="IPR032710">
    <property type="entry name" value="NTF2-like_dom_sf"/>
</dbReference>
<sequence length="129" mass="14735">MLAADSKAVVLQYAGVMAERRFDELYKYMPEKVHFNDVEISRDRFVTQFSEQLAGFPDWTFEPLHIVTEGEFVVAHLRSTGTHKGRFMGIEPTGKSIAVTEFSMYRVVDEKIVAVWVLFDALSLTQQLA</sequence>
<organism evidence="1 2">
    <name type="scientific">Paractinoplanes toevensis</name>
    <dbReference type="NCBI Taxonomy" id="571911"/>
    <lineage>
        <taxon>Bacteria</taxon>
        <taxon>Bacillati</taxon>
        <taxon>Actinomycetota</taxon>
        <taxon>Actinomycetes</taxon>
        <taxon>Micromonosporales</taxon>
        <taxon>Micromonosporaceae</taxon>
        <taxon>Paractinoplanes</taxon>
    </lineage>
</organism>
<dbReference type="Proteomes" id="UP000677082">
    <property type="component" value="Unassembled WGS sequence"/>
</dbReference>
<keyword evidence="2" id="KW-1185">Reference proteome</keyword>
<evidence type="ECO:0008006" key="3">
    <source>
        <dbReference type="Google" id="ProtNLM"/>
    </source>
</evidence>
<evidence type="ECO:0000313" key="1">
    <source>
        <dbReference type="EMBL" id="GIM93034.1"/>
    </source>
</evidence>
<dbReference type="GO" id="GO:0030638">
    <property type="term" value="P:polyketide metabolic process"/>
    <property type="evidence" value="ECO:0007669"/>
    <property type="project" value="InterPro"/>
</dbReference>
<dbReference type="InterPro" id="IPR009959">
    <property type="entry name" value="Cyclase_SnoaL-like"/>
</dbReference>
<name>A0A919W3Q3_9ACTN</name>
<dbReference type="SUPFAM" id="SSF54427">
    <property type="entry name" value="NTF2-like"/>
    <property type="match status" value="1"/>
</dbReference>
<dbReference type="RefSeq" id="WP_213008863.1">
    <property type="nucleotide sequence ID" value="NZ_BOQN01000062.1"/>
</dbReference>
<comment type="caution">
    <text evidence="1">The sequence shown here is derived from an EMBL/GenBank/DDBJ whole genome shotgun (WGS) entry which is preliminary data.</text>
</comment>
<dbReference type="Pfam" id="PF07366">
    <property type="entry name" value="SnoaL"/>
    <property type="match status" value="1"/>
</dbReference>
<dbReference type="Gene3D" id="3.10.450.50">
    <property type="match status" value="1"/>
</dbReference>